<dbReference type="AlphaFoldDB" id="A0AB39LZX6"/>
<proteinExistence type="predicted"/>
<dbReference type="RefSeq" id="WP_369186524.1">
    <property type="nucleotide sequence ID" value="NZ_CP163431.1"/>
</dbReference>
<dbReference type="PANTHER" id="PTHR40267:SF1">
    <property type="entry name" value="BLR3294 PROTEIN"/>
    <property type="match status" value="1"/>
</dbReference>
<accession>A0AB39LZX6</accession>
<dbReference type="Gene3D" id="3.40.50.12500">
    <property type="match status" value="1"/>
</dbReference>
<dbReference type="InterPro" id="IPR053714">
    <property type="entry name" value="Iso_Racemase_Enz_sf"/>
</dbReference>
<dbReference type="InterPro" id="IPR026286">
    <property type="entry name" value="MaiA/AMDase"/>
</dbReference>
<dbReference type="PANTHER" id="PTHR40267">
    <property type="entry name" value="BLR3294 PROTEIN"/>
    <property type="match status" value="1"/>
</dbReference>
<protein>
    <submittedName>
        <fullName evidence="1">Decarboxylase</fullName>
    </submittedName>
</protein>
<gene>
    <name evidence="1" type="ORF">AB5J58_04100</name>
</gene>
<dbReference type="EMBL" id="CP163431">
    <property type="protein sequence ID" value="XDP99413.1"/>
    <property type="molecule type" value="Genomic_DNA"/>
</dbReference>
<dbReference type="Pfam" id="PF17645">
    <property type="entry name" value="Amdase"/>
    <property type="match status" value="1"/>
</dbReference>
<sequence>MTALGFLYPGHSAEDDYPRMEQLLGSDVRLDVVHTDIGEDAHRVDALLEMGSPERLTAGVEQLRMSGAEAVVWACTSGSFVYGWEGAQGQVRALARSAGLPASSTSFAFVHAAQELGVQRVAVGATYPDDVAALFAAFLLAGGVEPVTVRASGIITAAEVGTWGYDEVLALARAVDGPDAEAVLLPDTALHTAAHIPDLEKQLGKPVLTANQVTVWEALRLADRKVNAPDLGALFTKEPLVQAG</sequence>
<reference evidence="1" key="1">
    <citation type="submission" date="2024-07" db="EMBL/GenBank/DDBJ databases">
        <authorList>
            <person name="Yu S.T."/>
        </authorList>
    </citation>
    <scope>NUCLEOTIDE SEQUENCE</scope>
    <source>
        <strain evidence="1">R08</strain>
    </source>
</reference>
<evidence type="ECO:0000313" key="1">
    <source>
        <dbReference type="EMBL" id="XDP99413.1"/>
    </source>
</evidence>
<organism evidence="1">
    <name type="scientific">Streptomyces sp. R08</name>
    <dbReference type="NCBI Taxonomy" id="3238624"/>
    <lineage>
        <taxon>Bacteria</taxon>
        <taxon>Bacillati</taxon>
        <taxon>Actinomycetota</taxon>
        <taxon>Actinomycetes</taxon>
        <taxon>Kitasatosporales</taxon>
        <taxon>Streptomycetaceae</taxon>
        <taxon>Streptomyces</taxon>
    </lineage>
</organism>
<dbReference type="PIRSF" id="PIRSF015736">
    <property type="entry name" value="MI"/>
    <property type="match status" value="1"/>
</dbReference>
<name>A0AB39LZX6_9ACTN</name>